<dbReference type="InterPro" id="IPR011330">
    <property type="entry name" value="Glyco_hydro/deAcase_b/a-brl"/>
</dbReference>
<dbReference type="PANTHER" id="PTHR34216">
    <property type="match status" value="1"/>
</dbReference>
<dbReference type="PROSITE" id="PS51677">
    <property type="entry name" value="NODB"/>
    <property type="match status" value="1"/>
</dbReference>
<gene>
    <name evidence="4" type="ORF">EV684_101464</name>
</gene>
<evidence type="ECO:0000256" key="2">
    <source>
        <dbReference type="ARBA" id="ARBA00022729"/>
    </source>
</evidence>
<protein>
    <submittedName>
        <fullName evidence="4">Polysaccharide deacetylase</fullName>
    </submittedName>
</protein>
<evidence type="ECO:0000313" key="4">
    <source>
        <dbReference type="EMBL" id="TCP05592.1"/>
    </source>
</evidence>
<dbReference type="GeneID" id="99687191"/>
<dbReference type="Pfam" id="PF01522">
    <property type="entry name" value="Polysacc_deac_1"/>
    <property type="match status" value="1"/>
</dbReference>
<dbReference type="InterPro" id="IPR051398">
    <property type="entry name" value="Polysacch_Deacetylase"/>
</dbReference>
<dbReference type="CDD" id="cd10918">
    <property type="entry name" value="CE4_NodB_like_5s_6s"/>
    <property type="match status" value="1"/>
</dbReference>
<proteinExistence type="predicted"/>
<dbReference type="GO" id="GO:0005576">
    <property type="term" value="C:extracellular region"/>
    <property type="evidence" value="ECO:0007669"/>
    <property type="project" value="UniProtKB-SubCell"/>
</dbReference>
<organism evidence="4 5">
    <name type="scientific">Rubrivivax gelatinosus</name>
    <name type="common">Rhodocyclus gelatinosus</name>
    <name type="synonym">Rhodopseudomonas gelatinosa</name>
    <dbReference type="NCBI Taxonomy" id="28068"/>
    <lineage>
        <taxon>Bacteria</taxon>
        <taxon>Pseudomonadati</taxon>
        <taxon>Pseudomonadota</taxon>
        <taxon>Betaproteobacteria</taxon>
        <taxon>Burkholderiales</taxon>
        <taxon>Sphaerotilaceae</taxon>
        <taxon>Rubrivivax</taxon>
    </lineage>
</organism>
<dbReference type="InterPro" id="IPR002509">
    <property type="entry name" value="NODB_dom"/>
</dbReference>
<dbReference type="AlphaFoldDB" id="A0A4R2MFD6"/>
<dbReference type="SUPFAM" id="SSF88713">
    <property type="entry name" value="Glycoside hydrolase/deacetylase"/>
    <property type="match status" value="1"/>
</dbReference>
<comment type="subcellular location">
    <subcellularLocation>
        <location evidence="1">Secreted</location>
    </subcellularLocation>
</comment>
<dbReference type="GO" id="GO:0016810">
    <property type="term" value="F:hydrolase activity, acting on carbon-nitrogen (but not peptide) bonds"/>
    <property type="evidence" value="ECO:0007669"/>
    <property type="project" value="InterPro"/>
</dbReference>
<evidence type="ECO:0000259" key="3">
    <source>
        <dbReference type="PROSITE" id="PS51677"/>
    </source>
</evidence>
<dbReference type="RefSeq" id="WP_200222274.1">
    <property type="nucleotide sequence ID" value="NZ_CP181386.1"/>
</dbReference>
<keyword evidence="2" id="KW-0732">Signal</keyword>
<name>A0A4R2MFD6_RUBGE</name>
<dbReference type="EMBL" id="SLXD01000001">
    <property type="protein sequence ID" value="TCP05592.1"/>
    <property type="molecule type" value="Genomic_DNA"/>
</dbReference>
<dbReference type="Gene3D" id="3.20.20.370">
    <property type="entry name" value="Glycoside hydrolase/deacetylase"/>
    <property type="match status" value="1"/>
</dbReference>
<comment type="caution">
    <text evidence="4">The sequence shown here is derived from an EMBL/GenBank/DDBJ whole genome shotgun (WGS) entry which is preliminary data.</text>
</comment>
<evidence type="ECO:0000256" key="1">
    <source>
        <dbReference type="ARBA" id="ARBA00004613"/>
    </source>
</evidence>
<dbReference type="PANTHER" id="PTHR34216:SF3">
    <property type="entry name" value="POLY-BETA-1,6-N-ACETYL-D-GLUCOSAMINE N-DEACETYLASE"/>
    <property type="match status" value="1"/>
</dbReference>
<dbReference type="Proteomes" id="UP000295106">
    <property type="component" value="Unassembled WGS sequence"/>
</dbReference>
<reference evidence="4 5" key="1">
    <citation type="submission" date="2019-03" db="EMBL/GenBank/DDBJ databases">
        <title>Genomic Encyclopedia of Type Strains, Phase IV (KMG-IV): sequencing the most valuable type-strain genomes for metagenomic binning, comparative biology and taxonomic classification.</title>
        <authorList>
            <person name="Goeker M."/>
        </authorList>
    </citation>
    <scope>NUCLEOTIDE SEQUENCE [LARGE SCALE GENOMIC DNA]</scope>
    <source>
        <strain evidence="4 5">DSM 1709</strain>
    </source>
</reference>
<evidence type="ECO:0000313" key="5">
    <source>
        <dbReference type="Proteomes" id="UP000295106"/>
    </source>
</evidence>
<sequence>MPVLMYHRVGDIESAAEAKYCVTPQRFAAQMRRLAAAGWRSVPIDALAAWLDGGPAPREGDFVLSFDDGFEGVLHHAAPVLEALGWPYTVFVVSGRIGRSDDWNHHDGSQRRHRLLDAGQLAELARRGCSLHSHTRSHASLPGLDDARLMEELAGSRQDLQALLGAAPRYLAYPYGHHDERVVAAARAAGYGAAFSVQPGFNRQDVDRYRVRRLDVFGTDTPAQLLRKLRLGSNDGRFGSAVAYYARRLGERLIGARA</sequence>
<dbReference type="GO" id="GO:0005975">
    <property type="term" value="P:carbohydrate metabolic process"/>
    <property type="evidence" value="ECO:0007669"/>
    <property type="project" value="InterPro"/>
</dbReference>
<accession>A0A4R2MFD6</accession>
<feature type="domain" description="NodB homology" evidence="3">
    <location>
        <begin position="60"/>
        <end position="258"/>
    </location>
</feature>